<evidence type="ECO:0000313" key="1">
    <source>
        <dbReference type="EMBL" id="CAB5224299.1"/>
    </source>
</evidence>
<dbReference type="EMBL" id="LR798334">
    <property type="protein sequence ID" value="CAB5224299.1"/>
    <property type="molecule type" value="Genomic_DNA"/>
</dbReference>
<dbReference type="Gene3D" id="3.30.565.10">
    <property type="entry name" value="Histidine kinase-like ATPase, C-terminal domain"/>
    <property type="match status" value="1"/>
</dbReference>
<accession>A0A6J7X1J5</accession>
<dbReference type="Pfam" id="PF13589">
    <property type="entry name" value="HATPase_c_3"/>
    <property type="match status" value="1"/>
</dbReference>
<protein>
    <submittedName>
        <fullName evidence="1">HATPase_c domain containing protein</fullName>
    </submittedName>
</protein>
<dbReference type="InterPro" id="IPR036890">
    <property type="entry name" value="HATPase_C_sf"/>
</dbReference>
<reference evidence="1" key="1">
    <citation type="submission" date="2020-05" db="EMBL/GenBank/DDBJ databases">
        <authorList>
            <person name="Chiriac C."/>
            <person name="Salcher M."/>
            <person name="Ghai R."/>
            <person name="Kavagutti S V."/>
        </authorList>
    </citation>
    <scope>NUCLEOTIDE SEQUENCE</scope>
</reference>
<name>A0A6J7X1J5_9CAUD</name>
<dbReference type="SUPFAM" id="SSF55874">
    <property type="entry name" value="ATPase domain of HSP90 chaperone/DNA topoisomerase II/histidine kinase"/>
    <property type="match status" value="1"/>
</dbReference>
<sequence length="723" mass="79214">MLMTREHETVQANGLGAGGAFTIAASAKAFEVLSSNLYQNKTLAVIREIACNAADAHRAAGLPISKIAVHLPTYSEMYFAVRDYGTGLSTDDVLSLYTTYFRSTKDKDNSQIGGFGLGSKSPFAVADQFTVTSWHGGMKTTFVCFKNNGTPEVNTVGSTPCGSETGLEVRVAVTAASGQPPVWQTEARRLFQWWPVAPKLNVPFPDGVPQVRDPANILLSSETMVDGLPAWSVYNSHEKTVVMGGVPYRLDLSAIPAFPETLTRVVATLGFHLALPIGTVNISPSREALSYDVPTCKALIAAVTTFAKHLIAGLEELVAKQPTLAAARELLYGVGSKGLASIYAKLTINNATIRWKGQPVHRQVTLDLTTFSTPGKMTSYEKRSYWTNFRIGAVSDNAATHAYFQASELVIVWTAKVTSKTYRTLKHNYGVGPAGRNRHTDIYIHLYHGMPYAELVARCEQLGIPKPINADTDLEEAPTNAAAGKTGRVHSTQYYTMTPSGVRFERELQTGTLDLTGGGIFIPMWEGHIHSDYRDVATHCAGLLYNGWMTKLRVIGISKTKLKDNSKLVKALAAHGWHVMGMTVVQDNILVPEIQKVAGPAAWRDFRQNMGTAMRTILLDGIRCTDNGMPWKGFHPVFDLMKPHFKALMAFSTNAPHLYYSYSHRDTLGILTPGQIAEIAEVCPPVDELKKVWQGFLAQHPLLKYIGAETSVDTAHLTDYFNR</sequence>
<organism evidence="1">
    <name type="scientific">uncultured Caudovirales phage</name>
    <dbReference type="NCBI Taxonomy" id="2100421"/>
    <lineage>
        <taxon>Viruses</taxon>
        <taxon>Duplodnaviria</taxon>
        <taxon>Heunggongvirae</taxon>
        <taxon>Uroviricota</taxon>
        <taxon>Caudoviricetes</taxon>
        <taxon>Peduoviridae</taxon>
        <taxon>Maltschvirus</taxon>
        <taxon>Maltschvirus maltsch</taxon>
    </lineage>
</organism>
<proteinExistence type="predicted"/>
<gene>
    <name evidence="1" type="ORF">UFOVP735_50</name>
</gene>